<dbReference type="Proteomes" id="UP001281147">
    <property type="component" value="Unassembled WGS sequence"/>
</dbReference>
<keyword evidence="2" id="KW-1185">Reference proteome</keyword>
<reference evidence="1" key="1">
    <citation type="submission" date="2023-07" db="EMBL/GenBank/DDBJ databases">
        <title>Black Yeasts Isolated from many extreme environments.</title>
        <authorList>
            <person name="Coleine C."/>
            <person name="Stajich J.E."/>
            <person name="Selbmann L."/>
        </authorList>
    </citation>
    <scope>NUCLEOTIDE SEQUENCE</scope>
    <source>
        <strain evidence="1">CCFEE 5714</strain>
    </source>
</reference>
<accession>A0ACC3NC06</accession>
<name>A0ACC3NC06_9PEZI</name>
<comment type="caution">
    <text evidence="1">The sequence shown here is derived from an EMBL/GenBank/DDBJ whole genome shotgun (WGS) entry which is preliminary data.</text>
</comment>
<evidence type="ECO:0000313" key="2">
    <source>
        <dbReference type="Proteomes" id="UP001281147"/>
    </source>
</evidence>
<evidence type="ECO:0000313" key="1">
    <source>
        <dbReference type="EMBL" id="KAK3713526.1"/>
    </source>
</evidence>
<organism evidence="1 2">
    <name type="scientific">Vermiconidia calcicola</name>
    <dbReference type="NCBI Taxonomy" id="1690605"/>
    <lineage>
        <taxon>Eukaryota</taxon>
        <taxon>Fungi</taxon>
        <taxon>Dikarya</taxon>
        <taxon>Ascomycota</taxon>
        <taxon>Pezizomycotina</taxon>
        <taxon>Dothideomycetes</taxon>
        <taxon>Dothideomycetidae</taxon>
        <taxon>Mycosphaerellales</taxon>
        <taxon>Extremaceae</taxon>
        <taxon>Vermiconidia</taxon>
    </lineage>
</organism>
<gene>
    <name evidence="1" type="primary">PRN1_2</name>
    <name evidence="1" type="ORF">LTR37_008484</name>
</gene>
<dbReference type="EMBL" id="JAUTXU010000062">
    <property type="protein sequence ID" value="KAK3713526.1"/>
    <property type="molecule type" value="Genomic_DNA"/>
</dbReference>
<protein>
    <submittedName>
        <fullName evidence="1">RNA pol II transcription cofactor</fullName>
    </submittedName>
</protein>
<proteinExistence type="predicted"/>
<sequence length="380" mass="41615">MRLLLSIFVSIIAVAAAAFYQQDLLPEYMRLFSRTNTLNTIKKSFKSSPNRMATPISPNSTFVVLPTIPPEDPSLNAKSPKPRGIQKVFEAREQAEGAGATVRRSIGTPKLRNFTPFLMLDHFNVSPGAGFPDHPHRGQETITYLLSGAVDHEDFAGNKGTIETGDLQFMTAGRGIVHAEMPHDNGDGSSNVGMQLWVDLPKDLKNCEPRYRDLKASEIPVAEVDDGKVTVKVISGRSHGVDSVQELAYTPVWLLDITIRPGGRIEQPLPAGWNAFAYTLDGASTVFSTGATSQEVPQYHNTVFEQKGDQIVAEVPADAKEASRFILVAGMPLDQPIVQYGPFVLTDPSQVRQAMMDYSSFTNGFERADGWASEIGRSMM</sequence>